<reference evidence="3 5" key="3">
    <citation type="submission" date="2023-03" db="EMBL/GenBank/DDBJ databases">
        <title>Agriculturally important microbes genome sequencing.</title>
        <authorList>
            <person name="Dunlap C."/>
        </authorList>
    </citation>
    <scope>NUCLEOTIDE SEQUENCE [LARGE SCALE GENOMIC DNA]</scope>
    <source>
        <strain evidence="3 5">CBP-3203</strain>
    </source>
</reference>
<dbReference type="EC" id="2.7.1.-" evidence="3"/>
<evidence type="ECO:0000259" key="1">
    <source>
        <dbReference type="Pfam" id="PF01636"/>
    </source>
</evidence>
<reference evidence="2 4" key="1">
    <citation type="journal article" date="2015" name="Int. J. Syst. Evol. Microbiol.">
        <title>Bacillus glycinifermentans sp. nov., isolated from fermented soybean paste.</title>
        <authorList>
            <person name="Kim S.J."/>
            <person name="Dunlap C.A."/>
            <person name="Kwon S.W."/>
            <person name="Rooney A.P."/>
        </authorList>
    </citation>
    <scope>NUCLEOTIDE SEQUENCE [LARGE SCALE GENOMIC DNA]</scope>
    <source>
        <strain evidence="2 4">GO-13</strain>
    </source>
</reference>
<keyword evidence="5" id="KW-1185">Reference proteome</keyword>
<evidence type="ECO:0000313" key="3">
    <source>
        <dbReference type="EMBL" id="MEC0484575.1"/>
    </source>
</evidence>
<dbReference type="GO" id="GO:0016301">
    <property type="term" value="F:kinase activity"/>
    <property type="evidence" value="ECO:0007669"/>
    <property type="project" value="UniProtKB-KW"/>
</dbReference>
<protein>
    <submittedName>
        <fullName evidence="3">Aminoglycoside phosphotransferase family protein</fullName>
        <ecNumber evidence="3">2.7.1.-</ecNumber>
    </submittedName>
    <submittedName>
        <fullName evidence="2">Kinase</fullName>
    </submittedName>
</protein>
<sequence length="314" mass="35830">MFDVKNVLNVYYGIDSTAVSPQQGGWSALAYKAAGGGADYFLKAYDKKRASTAKLTALIDVYAPIVQWLNHPVRLKGSVPVPVLTKDGAYKCEDDHGIYLLYEYIDGETIGDRPLYKEEIEKLAQIIATLHSYGENIPVDTGGIKENFDVPFVRQMRSLLSEGLPGGAAELIGPHTKSIRRAIETVEELSHHLKNADLKLALCHTDLHNWNLMKTGRELVLIDWEGLKLAPVEADLMFFAEQPYFQEFLRVYRLVHVGFQINRHALRFYQVKRRLEDIWEFIEQLVFDRQTEREKAETESALKKELEDLETSND</sequence>
<dbReference type="STRING" id="1664069.BGLY_0201"/>
<dbReference type="Pfam" id="PF01636">
    <property type="entry name" value="APH"/>
    <property type="match status" value="1"/>
</dbReference>
<evidence type="ECO:0000313" key="4">
    <source>
        <dbReference type="Proteomes" id="UP000036168"/>
    </source>
</evidence>
<gene>
    <name evidence="2" type="ORF">AB447_200090</name>
    <name evidence="3" type="ORF">P8828_06890</name>
</gene>
<reference evidence="2" key="2">
    <citation type="submission" date="2015-10" db="EMBL/GenBank/DDBJ databases">
        <authorList>
            <person name="Gilbert D.G."/>
        </authorList>
    </citation>
    <scope>NUCLEOTIDE SEQUENCE</scope>
    <source>
        <strain evidence="2">GO-13</strain>
    </source>
</reference>
<keyword evidence="2" id="KW-0418">Kinase</keyword>
<dbReference type="AlphaFoldDB" id="A0A0T6BVA0"/>
<keyword evidence="3" id="KW-0808">Transferase</keyword>
<dbReference type="EMBL" id="LECW02000001">
    <property type="protein sequence ID" value="KRT95557.1"/>
    <property type="molecule type" value="Genomic_DNA"/>
</dbReference>
<comment type="caution">
    <text evidence="2">The sequence shown here is derived from an EMBL/GenBank/DDBJ whole genome shotgun (WGS) entry which is preliminary data.</text>
</comment>
<dbReference type="OrthoDB" id="1645186at2"/>
<dbReference type="Gene3D" id="1.10.510.10">
    <property type="entry name" value="Transferase(Phosphotransferase) domain 1"/>
    <property type="match status" value="1"/>
</dbReference>
<feature type="domain" description="Aminoglycoside phosphotransferase" evidence="1">
    <location>
        <begin position="21"/>
        <end position="250"/>
    </location>
</feature>
<proteinExistence type="predicted"/>
<dbReference type="InterPro" id="IPR011009">
    <property type="entry name" value="Kinase-like_dom_sf"/>
</dbReference>
<evidence type="ECO:0000313" key="2">
    <source>
        <dbReference type="EMBL" id="KRT95557.1"/>
    </source>
</evidence>
<dbReference type="Gene3D" id="1.20.58.840">
    <property type="match status" value="1"/>
</dbReference>
<organism evidence="2 4">
    <name type="scientific">Bacillus glycinifermentans</name>
    <dbReference type="NCBI Taxonomy" id="1664069"/>
    <lineage>
        <taxon>Bacteria</taxon>
        <taxon>Bacillati</taxon>
        <taxon>Bacillota</taxon>
        <taxon>Bacilli</taxon>
        <taxon>Bacillales</taxon>
        <taxon>Bacillaceae</taxon>
        <taxon>Bacillus</taxon>
    </lineage>
</organism>
<dbReference type="EMBL" id="JARRTL010000007">
    <property type="protein sequence ID" value="MEC0484575.1"/>
    <property type="molecule type" value="Genomic_DNA"/>
</dbReference>
<accession>A0A0T6BVA0</accession>
<dbReference type="SUPFAM" id="SSF56112">
    <property type="entry name" value="Protein kinase-like (PK-like)"/>
    <property type="match status" value="1"/>
</dbReference>
<name>A0A0T6BVA0_9BACI</name>
<dbReference type="InterPro" id="IPR002575">
    <property type="entry name" value="Aminoglycoside_PTrfase"/>
</dbReference>
<evidence type="ECO:0000313" key="5">
    <source>
        <dbReference type="Proteomes" id="UP001341297"/>
    </source>
</evidence>
<dbReference type="Proteomes" id="UP000036168">
    <property type="component" value="Unassembled WGS sequence"/>
</dbReference>
<dbReference type="Gene3D" id="3.30.200.20">
    <property type="entry name" value="Phosphorylase Kinase, domain 1"/>
    <property type="match status" value="1"/>
</dbReference>
<dbReference type="RefSeq" id="WP_048352812.1">
    <property type="nucleotide sequence ID" value="NZ_CP023481.1"/>
</dbReference>
<dbReference type="Proteomes" id="UP001341297">
    <property type="component" value="Unassembled WGS sequence"/>
</dbReference>